<name>A0ACB9EBG7_9ASTR</name>
<protein>
    <submittedName>
        <fullName evidence="1">Uncharacterized protein</fullName>
    </submittedName>
</protein>
<evidence type="ECO:0000313" key="1">
    <source>
        <dbReference type="EMBL" id="KAI3756142.1"/>
    </source>
</evidence>
<comment type="caution">
    <text evidence="1">The sequence shown here is derived from an EMBL/GenBank/DDBJ whole genome shotgun (WGS) entry which is preliminary data.</text>
</comment>
<reference evidence="2" key="1">
    <citation type="journal article" date="2022" name="Mol. Ecol. Resour.">
        <title>The genomes of chicory, endive, great burdock and yacon provide insights into Asteraceae palaeo-polyploidization history and plant inulin production.</title>
        <authorList>
            <person name="Fan W."/>
            <person name="Wang S."/>
            <person name="Wang H."/>
            <person name="Wang A."/>
            <person name="Jiang F."/>
            <person name="Liu H."/>
            <person name="Zhao H."/>
            <person name="Xu D."/>
            <person name="Zhang Y."/>
        </authorList>
    </citation>
    <scope>NUCLEOTIDE SEQUENCE [LARGE SCALE GENOMIC DNA]</scope>
    <source>
        <strain evidence="2">cv. Yunnan</strain>
    </source>
</reference>
<accession>A0ACB9EBG7</accession>
<keyword evidence="2" id="KW-1185">Reference proteome</keyword>
<proteinExistence type="predicted"/>
<sequence length="240" mass="26587">MAFFRPPYWLQLLIIRVLLTTSLVSSDQQDPERLIKFKDSLNNTVDLSNWDLNVPPCAADLPNWNGMICNKDGSVLGLQLENMGLSGTIDMDTLAEVTTIRTLSFVNNSFDGPMPNMLKMGQLRGIFLSYNKFSGEIGGDVFKGMSSLRKVELVNNNFIGKIPISLTQLTNLVDLQLQDNQFEGEIPDFEQKDLKVNFANNRLYGSIPKGLSNQDPSSFAGNNLCGKPLSPFSQMGNNGL</sequence>
<evidence type="ECO:0000313" key="2">
    <source>
        <dbReference type="Proteomes" id="UP001056120"/>
    </source>
</evidence>
<dbReference type="Proteomes" id="UP001056120">
    <property type="component" value="Linkage Group LG18"/>
</dbReference>
<reference evidence="1 2" key="2">
    <citation type="journal article" date="2022" name="Mol. Ecol. Resour.">
        <title>The genomes of chicory, endive, great burdock and yacon provide insights into Asteraceae paleo-polyploidization history and plant inulin production.</title>
        <authorList>
            <person name="Fan W."/>
            <person name="Wang S."/>
            <person name="Wang H."/>
            <person name="Wang A."/>
            <person name="Jiang F."/>
            <person name="Liu H."/>
            <person name="Zhao H."/>
            <person name="Xu D."/>
            <person name="Zhang Y."/>
        </authorList>
    </citation>
    <scope>NUCLEOTIDE SEQUENCE [LARGE SCALE GENOMIC DNA]</scope>
    <source>
        <strain evidence="2">cv. Yunnan</strain>
        <tissue evidence="1">Leaves</tissue>
    </source>
</reference>
<dbReference type="EMBL" id="CM042035">
    <property type="protein sequence ID" value="KAI3756142.1"/>
    <property type="molecule type" value="Genomic_DNA"/>
</dbReference>
<organism evidence="1 2">
    <name type="scientific">Smallanthus sonchifolius</name>
    <dbReference type="NCBI Taxonomy" id="185202"/>
    <lineage>
        <taxon>Eukaryota</taxon>
        <taxon>Viridiplantae</taxon>
        <taxon>Streptophyta</taxon>
        <taxon>Embryophyta</taxon>
        <taxon>Tracheophyta</taxon>
        <taxon>Spermatophyta</taxon>
        <taxon>Magnoliopsida</taxon>
        <taxon>eudicotyledons</taxon>
        <taxon>Gunneridae</taxon>
        <taxon>Pentapetalae</taxon>
        <taxon>asterids</taxon>
        <taxon>campanulids</taxon>
        <taxon>Asterales</taxon>
        <taxon>Asteraceae</taxon>
        <taxon>Asteroideae</taxon>
        <taxon>Heliantheae alliance</taxon>
        <taxon>Millerieae</taxon>
        <taxon>Smallanthus</taxon>
    </lineage>
</organism>
<gene>
    <name evidence="1" type="ORF">L1987_55956</name>
</gene>